<evidence type="ECO:0000256" key="1">
    <source>
        <dbReference type="ARBA" id="ARBA00010641"/>
    </source>
</evidence>
<comment type="caution">
    <text evidence="6">The sequence shown here is derived from an EMBL/GenBank/DDBJ whole genome shotgun (WGS) entry which is preliminary data.</text>
</comment>
<dbReference type="InterPro" id="IPR013325">
    <property type="entry name" value="RNA_pol_sigma_r2"/>
</dbReference>
<dbReference type="InterPro" id="IPR013249">
    <property type="entry name" value="RNA_pol_sigma70_r4_t2"/>
</dbReference>
<evidence type="ECO:0000259" key="5">
    <source>
        <dbReference type="Pfam" id="PF08281"/>
    </source>
</evidence>
<evidence type="ECO:0000256" key="4">
    <source>
        <dbReference type="ARBA" id="ARBA00023163"/>
    </source>
</evidence>
<dbReference type="InterPro" id="IPR039425">
    <property type="entry name" value="RNA_pol_sigma-70-like"/>
</dbReference>
<reference evidence="6 7" key="1">
    <citation type="submission" date="2023-04" db="EMBL/GenBank/DDBJ databases">
        <title>Bacteroides pacosi sp. nov., isolated from the fecal material of an alpaca.</title>
        <authorList>
            <person name="Miller S."/>
            <person name="Hendry M."/>
            <person name="King J."/>
            <person name="Sankaranarayanan K."/>
            <person name="Lawson P.A."/>
        </authorList>
    </citation>
    <scope>NUCLEOTIDE SEQUENCE [LARGE SCALE GENOMIC DNA]</scope>
    <source>
        <strain evidence="6 7">A2-P53</strain>
    </source>
</reference>
<dbReference type="PANTHER" id="PTHR43133">
    <property type="entry name" value="RNA POLYMERASE ECF-TYPE SIGMA FACTO"/>
    <property type="match status" value="1"/>
</dbReference>
<dbReference type="Proteomes" id="UP001292913">
    <property type="component" value="Unassembled WGS sequence"/>
</dbReference>
<name>A0ABU5HU37_9BACE</name>
<keyword evidence="7" id="KW-1185">Reference proteome</keyword>
<dbReference type="InterPro" id="IPR013324">
    <property type="entry name" value="RNA_pol_sigma_r3/r4-like"/>
</dbReference>
<evidence type="ECO:0000313" key="7">
    <source>
        <dbReference type="Proteomes" id="UP001292913"/>
    </source>
</evidence>
<evidence type="ECO:0000313" key="6">
    <source>
        <dbReference type="EMBL" id="MDY7259626.1"/>
    </source>
</evidence>
<protein>
    <submittedName>
        <fullName evidence="6">Sigma-70 family RNA polymerase sigma factor</fullName>
    </submittedName>
</protein>
<dbReference type="Pfam" id="PF08281">
    <property type="entry name" value="Sigma70_r4_2"/>
    <property type="match status" value="1"/>
</dbReference>
<dbReference type="PANTHER" id="PTHR43133:SF46">
    <property type="entry name" value="RNA POLYMERASE SIGMA-70 FACTOR ECF SUBFAMILY"/>
    <property type="match status" value="1"/>
</dbReference>
<dbReference type="SUPFAM" id="SSF88946">
    <property type="entry name" value="Sigma2 domain of RNA polymerase sigma factors"/>
    <property type="match status" value="1"/>
</dbReference>
<dbReference type="NCBIfam" id="TIGR02937">
    <property type="entry name" value="sigma70-ECF"/>
    <property type="match status" value="1"/>
</dbReference>
<dbReference type="InterPro" id="IPR014284">
    <property type="entry name" value="RNA_pol_sigma-70_dom"/>
</dbReference>
<sequence length="190" mass="22098">MKSDIHSLSDSLLWRRFLEGDSSAYTQIYNQTVQDLFRFGLLYTSDKELIKDCIHDVFVKIHMNRAKLAPTDNIAAYLTVALKNTLFNALKKTTDSLPFDEIGEREDTVDDSPSTPETIYINNEQEKQVQTTVHSMMSVLTDRQREIIYYRYIKEMSIDEISKVTDMNNQSVSNSIQRALGRIRDLFKRK</sequence>
<feature type="domain" description="RNA polymerase sigma factor 70 region 4 type 2" evidence="5">
    <location>
        <begin position="133"/>
        <end position="182"/>
    </location>
</feature>
<dbReference type="Gene3D" id="1.10.1740.10">
    <property type="match status" value="1"/>
</dbReference>
<dbReference type="Gene3D" id="1.10.10.10">
    <property type="entry name" value="Winged helix-like DNA-binding domain superfamily/Winged helix DNA-binding domain"/>
    <property type="match status" value="1"/>
</dbReference>
<proteinExistence type="inferred from homology"/>
<keyword evidence="3" id="KW-0731">Sigma factor</keyword>
<dbReference type="EMBL" id="JARZAK010000013">
    <property type="protein sequence ID" value="MDY7259626.1"/>
    <property type="molecule type" value="Genomic_DNA"/>
</dbReference>
<evidence type="ECO:0000256" key="2">
    <source>
        <dbReference type="ARBA" id="ARBA00023015"/>
    </source>
</evidence>
<gene>
    <name evidence="6" type="ORF">QHG74_18110</name>
</gene>
<dbReference type="InterPro" id="IPR036388">
    <property type="entry name" value="WH-like_DNA-bd_sf"/>
</dbReference>
<dbReference type="RefSeq" id="WP_148364113.1">
    <property type="nucleotide sequence ID" value="NZ_JARZAK010000013.1"/>
</dbReference>
<dbReference type="CDD" id="cd06171">
    <property type="entry name" value="Sigma70_r4"/>
    <property type="match status" value="1"/>
</dbReference>
<comment type="similarity">
    <text evidence="1">Belongs to the sigma-70 factor family. ECF subfamily.</text>
</comment>
<keyword evidence="2" id="KW-0805">Transcription regulation</keyword>
<organism evidence="6 7">
    <name type="scientific">Bacteroides vicugnae</name>
    <dbReference type="NCBI Taxonomy" id="3037989"/>
    <lineage>
        <taxon>Bacteria</taxon>
        <taxon>Pseudomonadati</taxon>
        <taxon>Bacteroidota</taxon>
        <taxon>Bacteroidia</taxon>
        <taxon>Bacteroidales</taxon>
        <taxon>Bacteroidaceae</taxon>
        <taxon>Bacteroides</taxon>
    </lineage>
</organism>
<dbReference type="SUPFAM" id="SSF88659">
    <property type="entry name" value="Sigma3 and sigma4 domains of RNA polymerase sigma factors"/>
    <property type="match status" value="1"/>
</dbReference>
<keyword evidence="4" id="KW-0804">Transcription</keyword>
<evidence type="ECO:0000256" key="3">
    <source>
        <dbReference type="ARBA" id="ARBA00023082"/>
    </source>
</evidence>
<accession>A0ABU5HU37</accession>